<evidence type="ECO:0000256" key="4">
    <source>
        <dbReference type="ARBA" id="ARBA00022829"/>
    </source>
</evidence>
<organism evidence="6 7">
    <name type="scientific">Acaulospora morrowiae</name>
    <dbReference type="NCBI Taxonomy" id="94023"/>
    <lineage>
        <taxon>Eukaryota</taxon>
        <taxon>Fungi</taxon>
        <taxon>Fungi incertae sedis</taxon>
        <taxon>Mucoromycota</taxon>
        <taxon>Glomeromycotina</taxon>
        <taxon>Glomeromycetes</taxon>
        <taxon>Diversisporales</taxon>
        <taxon>Acaulosporaceae</taxon>
        <taxon>Acaulospora</taxon>
    </lineage>
</organism>
<feature type="domain" description="Peptidase C50" evidence="5">
    <location>
        <begin position="146"/>
        <end position="241"/>
    </location>
</feature>
<dbReference type="PROSITE" id="PS51700">
    <property type="entry name" value="SEPARIN"/>
    <property type="match status" value="1"/>
</dbReference>
<feature type="non-terminal residue" evidence="6">
    <location>
        <position position="1"/>
    </location>
</feature>
<dbReference type="EC" id="3.4.22.49" evidence="2"/>
<comment type="caution">
    <text evidence="6">The sequence shown here is derived from an EMBL/GenBank/DDBJ whole genome shotgun (WGS) entry which is preliminary data.</text>
</comment>
<gene>
    <name evidence="6" type="ORF">AMORRO_LOCUS16001</name>
</gene>
<dbReference type="InterPro" id="IPR030397">
    <property type="entry name" value="SEPARIN_core_dom"/>
</dbReference>
<dbReference type="PANTHER" id="PTHR12792:SF0">
    <property type="entry name" value="SEPARIN"/>
    <property type="match status" value="1"/>
</dbReference>
<proteinExistence type="predicted"/>
<keyword evidence="7" id="KW-1185">Reference proteome</keyword>
<dbReference type="GO" id="GO:0072686">
    <property type="term" value="C:mitotic spindle"/>
    <property type="evidence" value="ECO:0007669"/>
    <property type="project" value="TreeGrafter"/>
</dbReference>
<keyword evidence="3" id="KW-0378">Hydrolase</keyword>
<dbReference type="Pfam" id="PF03568">
    <property type="entry name" value="Separin_C"/>
    <property type="match status" value="1"/>
</dbReference>
<evidence type="ECO:0000256" key="3">
    <source>
        <dbReference type="ARBA" id="ARBA00022801"/>
    </source>
</evidence>
<protein>
    <recommendedName>
        <fullName evidence="2">separase</fullName>
        <ecNumber evidence="2">3.4.22.49</ecNumber>
    </recommendedName>
</protein>
<accession>A0A9N9J3K9</accession>
<dbReference type="PANTHER" id="PTHR12792">
    <property type="entry name" value="EXTRA SPINDLE POLES 1-RELATED"/>
    <property type="match status" value="1"/>
</dbReference>
<dbReference type="EMBL" id="CAJVPV010041435">
    <property type="protein sequence ID" value="CAG8762128.1"/>
    <property type="molecule type" value="Genomic_DNA"/>
</dbReference>
<dbReference type="OrthoDB" id="10255632at2759"/>
<evidence type="ECO:0000313" key="7">
    <source>
        <dbReference type="Proteomes" id="UP000789342"/>
    </source>
</evidence>
<dbReference type="Proteomes" id="UP000789342">
    <property type="component" value="Unassembled WGS sequence"/>
</dbReference>
<evidence type="ECO:0000256" key="2">
    <source>
        <dbReference type="ARBA" id="ARBA00012489"/>
    </source>
</evidence>
<evidence type="ECO:0000259" key="5">
    <source>
        <dbReference type="PROSITE" id="PS51700"/>
    </source>
</evidence>
<name>A0A9N9J3K9_9GLOM</name>
<dbReference type="AlphaFoldDB" id="A0A9N9J3K9"/>
<feature type="non-terminal residue" evidence="6">
    <location>
        <position position="307"/>
    </location>
</feature>
<evidence type="ECO:0000313" key="6">
    <source>
        <dbReference type="EMBL" id="CAG8762128.1"/>
    </source>
</evidence>
<dbReference type="GO" id="GO:0005634">
    <property type="term" value="C:nucleus"/>
    <property type="evidence" value="ECO:0007669"/>
    <property type="project" value="InterPro"/>
</dbReference>
<dbReference type="GO" id="GO:0006508">
    <property type="term" value="P:proteolysis"/>
    <property type="evidence" value="ECO:0007669"/>
    <property type="project" value="InterPro"/>
</dbReference>
<dbReference type="GO" id="GO:0004197">
    <property type="term" value="F:cysteine-type endopeptidase activity"/>
    <property type="evidence" value="ECO:0007669"/>
    <property type="project" value="InterPro"/>
</dbReference>
<keyword evidence="4" id="KW-0159">Chromosome partition</keyword>
<dbReference type="GO" id="GO:0044732">
    <property type="term" value="C:mitotic spindle pole body"/>
    <property type="evidence" value="ECO:0007669"/>
    <property type="project" value="TreeGrafter"/>
</dbReference>
<comment type="catalytic activity">
    <reaction evidence="1">
        <text>All bonds known to be hydrolyzed by this endopeptidase have arginine in P1 and an acidic residue in P4. P6 is often occupied by an acidic residue or by a hydroxy-amino-acid residue, the phosphorylation of which enhances cleavage.</text>
        <dbReference type="EC" id="3.4.22.49"/>
    </reaction>
</comment>
<reference evidence="6" key="1">
    <citation type="submission" date="2021-06" db="EMBL/GenBank/DDBJ databases">
        <authorList>
            <person name="Kallberg Y."/>
            <person name="Tangrot J."/>
            <person name="Rosling A."/>
        </authorList>
    </citation>
    <scope>NUCLEOTIDE SEQUENCE</scope>
    <source>
        <strain evidence="6">CL551</strain>
    </source>
</reference>
<dbReference type="InterPro" id="IPR005314">
    <property type="entry name" value="Peptidase_C50"/>
</dbReference>
<dbReference type="GO" id="GO:0005737">
    <property type="term" value="C:cytoplasm"/>
    <property type="evidence" value="ECO:0007669"/>
    <property type="project" value="TreeGrafter"/>
</dbReference>
<dbReference type="GO" id="GO:0051307">
    <property type="term" value="P:meiotic chromosome separation"/>
    <property type="evidence" value="ECO:0007669"/>
    <property type="project" value="TreeGrafter"/>
</dbReference>
<evidence type="ECO:0000256" key="1">
    <source>
        <dbReference type="ARBA" id="ARBA00000451"/>
    </source>
</evidence>
<sequence>SSIKHQKKSKLDIEVELCRSFLRLGENATDQDIEDILFFLVDAFNKNNDQQLGYDEVDWDQLTVDVREILCDNMPDSASSDSDQHVILILDKNVQMLPWESLPCLRDQPVSRLPSISFLRDRIMLARHLHRQKDKNADWSDYVVEQNKCFFVLNPSQDLKNTQNEFEAFVKSFKGWDGVIGRTPFEQEIKNGLSDHDLYIYFGHGAGEQYIRNYRVQSLNRCAVTLLLGCSSGHLKDSGEFDPSGTALSYIIAGCPALVANLWDVTDKDIDRFSKALFNNWNLRPNEDGFDVDTNHPVRGEVSLVQA</sequence>